<organism evidence="1 2">
    <name type="scientific">Liparis tanakae</name>
    <name type="common">Tanaka's snailfish</name>
    <dbReference type="NCBI Taxonomy" id="230148"/>
    <lineage>
        <taxon>Eukaryota</taxon>
        <taxon>Metazoa</taxon>
        <taxon>Chordata</taxon>
        <taxon>Craniata</taxon>
        <taxon>Vertebrata</taxon>
        <taxon>Euteleostomi</taxon>
        <taxon>Actinopterygii</taxon>
        <taxon>Neopterygii</taxon>
        <taxon>Teleostei</taxon>
        <taxon>Neoteleostei</taxon>
        <taxon>Acanthomorphata</taxon>
        <taxon>Eupercaria</taxon>
        <taxon>Perciformes</taxon>
        <taxon>Cottioidei</taxon>
        <taxon>Cottales</taxon>
        <taxon>Liparidae</taxon>
        <taxon>Liparis</taxon>
    </lineage>
</organism>
<dbReference type="Proteomes" id="UP000314294">
    <property type="component" value="Unassembled WGS sequence"/>
</dbReference>
<sequence length="105" mass="11333">MCSQFFHSSASTDTPTQVSARCRRLRSSGAVNLAAVETHTRITVTMASMMLMHLPSSTLASVFSTCTVCCCCCCSSSFDTRFSSLFVTWFEAAPRPPGASALLYL</sequence>
<accession>A0A4Z2FJ09</accession>
<evidence type="ECO:0000313" key="2">
    <source>
        <dbReference type="Proteomes" id="UP000314294"/>
    </source>
</evidence>
<proteinExistence type="predicted"/>
<dbReference type="EMBL" id="SRLO01001131">
    <property type="protein sequence ID" value="TNN41139.1"/>
    <property type="molecule type" value="Genomic_DNA"/>
</dbReference>
<dbReference type="AlphaFoldDB" id="A0A4Z2FJ09"/>
<name>A0A4Z2FJ09_9TELE</name>
<reference evidence="1 2" key="1">
    <citation type="submission" date="2019-03" db="EMBL/GenBank/DDBJ databases">
        <title>First draft genome of Liparis tanakae, snailfish: a comprehensive survey of snailfish specific genes.</title>
        <authorList>
            <person name="Kim W."/>
            <person name="Song I."/>
            <person name="Jeong J.-H."/>
            <person name="Kim D."/>
            <person name="Kim S."/>
            <person name="Ryu S."/>
            <person name="Song J.Y."/>
            <person name="Lee S.K."/>
        </authorList>
    </citation>
    <scope>NUCLEOTIDE SEQUENCE [LARGE SCALE GENOMIC DNA]</scope>
    <source>
        <tissue evidence="1">Muscle</tissue>
    </source>
</reference>
<evidence type="ECO:0000313" key="1">
    <source>
        <dbReference type="EMBL" id="TNN41139.1"/>
    </source>
</evidence>
<gene>
    <name evidence="1" type="ORF">EYF80_048682</name>
</gene>
<keyword evidence="2" id="KW-1185">Reference proteome</keyword>
<protein>
    <submittedName>
        <fullName evidence="1">Uncharacterized protein</fullName>
    </submittedName>
</protein>
<dbReference type="OrthoDB" id="10621964at2759"/>
<comment type="caution">
    <text evidence="1">The sequence shown here is derived from an EMBL/GenBank/DDBJ whole genome shotgun (WGS) entry which is preliminary data.</text>
</comment>